<comment type="caution">
    <text evidence="10">The sequence shown here is derived from an EMBL/GenBank/DDBJ whole genome shotgun (WGS) entry which is preliminary data.</text>
</comment>
<gene>
    <name evidence="10" type="ORF">E0493_03410</name>
</gene>
<dbReference type="InterPro" id="IPR020846">
    <property type="entry name" value="MFS_dom"/>
</dbReference>
<keyword evidence="3" id="KW-1003">Cell membrane</keyword>
<feature type="transmembrane region" description="Helical" evidence="8">
    <location>
        <begin position="420"/>
        <end position="438"/>
    </location>
</feature>
<feature type="transmembrane region" description="Helical" evidence="8">
    <location>
        <begin position="56"/>
        <end position="80"/>
    </location>
</feature>
<evidence type="ECO:0000256" key="1">
    <source>
        <dbReference type="ARBA" id="ARBA00004651"/>
    </source>
</evidence>
<dbReference type="Pfam" id="PF07690">
    <property type="entry name" value="MFS_1"/>
    <property type="match status" value="2"/>
</dbReference>
<evidence type="ECO:0000256" key="7">
    <source>
        <dbReference type="SAM" id="MobiDB-lite"/>
    </source>
</evidence>
<dbReference type="GO" id="GO:0022857">
    <property type="term" value="F:transmembrane transporter activity"/>
    <property type="evidence" value="ECO:0007669"/>
    <property type="project" value="InterPro"/>
</dbReference>
<evidence type="ECO:0000256" key="6">
    <source>
        <dbReference type="ARBA" id="ARBA00023136"/>
    </source>
</evidence>
<keyword evidence="11" id="KW-1185">Reference proteome</keyword>
<evidence type="ECO:0000256" key="5">
    <source>
        <dbReference type="ARBA" id="ARBA00022989"/>
    </source>
</evidence>
<evidence type="ECO:0000256" key="3">
    <source>
        <dbReference type="ARBA" id="ARBA00022475"/>
    </source>
</evidence>
<dbReference type="GO" id="GO:0005886">
    <property type="term" value="C:plasma membrane"/>
    <property type="evidence" value="ECO:0007669"/>
    <property type="project" value="UniProtKB-SubCell"/>
</dbReference>
<dbReference type="InterPro" id="IPR001958">
    <property type="entry name" value="Tet-R_TetA/multi-R_MdtG-like"/>
</dbReference>
<dbReference type="SUPFAM" id="SSF103473">
    <property type="entry name" value="MFS general substrate transporter"/>
    <property type="match status" value="1"/>
</dbReference>
<dbReference type="InterPro" id="IPR036259">
    <property type="entry name" value="MFS_trans_sf"/>
</dbReference>
<protein>
    <submittedName>
        <fullName evidence="10">MFS transporter</fullName>
    </submittedName>
</protein>
<feature type="transmembrane region" description="Helical" evidence="8">
    <location>
        <begin position="332"/>
        <end position="350"/>
    </location>
</feature>
<dbReference type="EMBL" id="SNVJ01000002">
    <property type="protein sequence ID" value="MXP62400.1"/>
    <property type="molecule type" value="Genomic_DNA"/>
</dbReference>
<feature type="transmembrane region" description="Helical" evidence="8">
    <location>
        <begin position="212"/>
        <end position="234"/>
    </location>
</feature>
<feature type="domain" description="Major facilitator superfamily (MFS) profile" evidence="9">
    <location>
        <begin position="55"/>
        <end position="444"/>
    </location>
</feature>
<feature type="transmembrane region" description="Helical" evidence="8">
    <location>
        <begin position="254"/>
        <end position="277"/>
    </location>
</feature>
<dbReference type="Proteomes" id="UP000460715">
    <property type="component" value="Unassembled WGS sequence"/>
</dbReference>
<dbReference type="PRINTS" id="PR01035">
    <property type="entry name" value="TCRTETA"/>
</dbReference>
<name>A0A845B829_9PROT</name>
<feature type="transmembrane region" description="Helical" evidence="8">
    <location>
        <begin position="390"/>
        <end position="414"/>
    </location>
</feature>
<comment type="subcellular location">
    <subcellularLocation>
        <location evidence="1">Cell membrane</location>
        <topology evidence="1">Multi-pass membrane protein</topology>
    </subcellularLocation>
</comment>
<evidence type="ECO:0000256" key="8">
    <source>
        <dbReference type="SAM" id="Phobius"/>
    </source>
</evidence>
<feature type="compositionally biased region" description="Low complexity" evidence="7">
    <location>
        <begin position="27"/>
        <end position="36"/>
    </location>
</feature>
<feature type="transmembrane region" description="Helical" evidence="8">
    <location>
        <begin position="92"/>
        <end position="114"/>
    </location>
</feature>
<keyword evidence="6 8" id="KW-0472">Membrane</keyword>
<dbReference type="Gene3D" id="1.20.1250.20">
    <property type="entry name" value="MFS general substrate transporter like domains"/>
    <property type="match status" value="2"/>
</dbReference>
<feature type="transmembrane region" description="Helical" evidence="8">
    <location>
        <begin position="151"/>
        <end position="172"/>
    </location>
</feature>
<keyword evidence="4 8" id="KW-0812">Transmembrane</keyword>
<feature type="transmembrane region" description="Helical" evidence="8">
    <location>
        <begin position="184"/>
        <end position="206"/>
    </location>
</feature>
<sequence length="444" mass="46223">MPPALSRPDAWPLYFPPARAEAEAMNADARGADAPRSPAPEAPPAEAAAPNWQRTLFLMIGIQLGMNMGFTVLSPVMPLFLPELGVRGEAAVNMWAGVLSTVTPLVAAFASPLWGRVADRRGRKLMVLRSCFAIALFIGLMSLAANVWQFMGLRALMGVFAGFNAATISLVASQVPPNRLGYSLGWLSTGQLVGTLIGPLLGGFVADVTGSYRMPFVFTSGICALCGVLALVLVKERFSPPKAGASKASLLQSFAILARSPGLLPLFVVLLLAQFGVQAVQPVVTLYVQQLAGPVPALATLGGLAFSVTGVADLIASPFLGRRSDVLGYRRVLLIALGGAALASAPQAFVPDYWSFVAARFALGLFIGGILPTANALVGRLAPAGDRGSVYGVTASAMFLGQSLGPLSGGAIAATLGLNWVFLVTAVLLAANLAWVWAKVPEVR</sequence>
<evidence type="ECO:0000256" key="4">
    <source>
        <dbReference type="ARBA" id="ARBA00022692"/>
    </source>
</evidence>
<evidence type="ECO:0000313" key="10">
    <source>
        <dbReference type="EMBL" id="MXP62400.1"/>
    </source>
</evidence>
<dbReference type="InterPro" id="IPR011701">
    <property type="entry name" value="MFS"/>
</dbReference>
<dbReference type="PANTHER" id="PTHR43414">
    <property type="entry name" value="MULTIDRUG RESISTANCE PROTEIN MDTG"/>
    <property type="match status" value="1"/>
</dbReference>
<feature type="transmembrane region" description="Helical" evidence="8">
    <location>
        <begin position="297"/>
        <end position="320"/>
    </location>
</feature>
<keyword evidence="5 8" id="KW-1133">Transmembrane helix</keyword>
<reference evidence="10 11" key="1">
    <citation type="submission" date="2019-03" db="EMBL/GenBank/DDBJ databases">
        <title>Roseomonas sp. a novel Roseomonas species isolated from Sea whip Gorgonian.</title>
        <authorList>
            <person name="Li F."/>
            <person name="Pan X."/>
            <person name="Huang S."/>
            <person name="Li Z."/>
            <person name="Meng B."/>
        </authorList>
    </citation>
    <scope>NUCLEOTIDE SEQUENCE [LARGE SCALE GENOMIC DNA]</scope>
    <source>
        <strain evidence="10 11">M0104</strain>
    </source>
</reference>
<feature type="transmembrane region" description="Helical" evidence="8">
    <location>
        <begin position="356"/>
        <end position="378"/>
    </location>
</feature>
<organism evidence="10 11">
    <name type="scientific">Teichococcus coralli</name>
    <dbReference type="NCBI Taxonomy" id="2545983"/>
    <lineage>
        <taxon>Bacteria</taxon>
        <taxon>Pseudomonadati</taxon>
        <taxon>Pseudomonadota</taxon>
        <taxon>Alphaproteobacteria</taxon>
        <taxon>Acetobacterales</taxon>
        <taxon>Roseomonadaceae</taxon>
        <taxon>Roseomonas</taxon>
    </lineage>
</organism>
<dbReference type="AlphaFoldDB" id="A0A845B829"/>
<evidence type="ECO:0000256" key="2">
    <source>
        <dbReference type="ARBA" id="ARBA00022448"/>
    </source>
</evidence>
<feature type="transmembrane region" description="Helical" evidence="8">
    <location>
        <begin position="126"/>
        <end position="145"/>
    </location>
</feature>
<evidence type="ECO:0000259" key="9">
    <source>
        <dbReference type="PROSITE" id="PS50850"/>
    </source>
</evidence>
<dbReference type="PROSITE" id="PS50850">
    <property type="entry name" value="MFS"/>
    <property type="match status" value="1"/>
</dbReference>
<dbReference type="PANTHER" id="PTHR43414:SF6">
    <property type="entry name" value="MULTIDRUG RESISTANCE PROTEIN MDTG"/>
    <property type="match status" value="1"/>
</dbReference>
<evidence type="ECO:0000313" key="11">
    <source>
        <dbReference type="Proteomes" id="UP000460715"/>
    </source>
</evidence>
<proteinExistence type="predicted"/>
<feature type="region of interest" description="Disordered" evidence="7">
    <location>
        <begin position="27"/>
        <end position="47"/>
    </location>
</feature>
<keyword evidence="2" id="KW-0813">Transport</keyword>
<accession>A0A845B829</accession>